<sequence>MTASAELQFANSRYERYTSAGGEPGPQRGMLASPSSPASFLSHLPSEAYTREISSRVGRHRRGKGLRRATPGRAAHRGSTGGEGFGLFQQHLRPLTGVSPPSTAQSAFRPADYGFESLRPTAPSAAAFGGHGGRSGRKNDISEGDLEKRAGAYPTPRTAGSSIDHNSKTHTSAAPLGRGKLNAHYQHNNDPHVSPGQGRGIMVPPDIVKAIKEGDKPRRNSGLKMDADALHCEKVEKEIAERFEVVAGGIEKLEDVFSGAAQILEHRVRAITTISSVIRMFLQRCRYLRGKEALRAWRTNNSLRVLQCMRHEVFRQKKIEAGLDRGVGEAGASSAARSEGKGCQEGGGQGRAGPVCHGCYGSAGDVKTSRRTHAWKGGSKLVPIGVDTPAAGRSSAQEEGSCG</sequence>
<evidence type="ECO:0000313" key="3">
    <source>
        <dbReference type="Proteomes" id="UP000002630"/>
    </source>
</evidence>
<dbReference type="EMBL" id="FN649742">
    <property type="protein sequence ID" value="CBN75822.1"/>
    <property type="molecule type" value="Genomic_DNA"/>
</dbReference>
<feature type="region of interest" description="Disordered" evidence="1">
    <location>
        <begin position="16"/>
        <end position="81"/>
    </location>
</feature>
<keyword evidence="3" id="KW-1185">Reference proteome</keyword>
<accession>D8LGW9</accession>
<feature type="region of interest" description="Disordered" evidence="1">
    <location>
        <begin position="124"/>
        <end position="176"/>
    </location>
</feature>
<feature type="compositionally biased region" description="Polar residues" evidence="1">
    <location>
        <begin position="158"/>
        <end position="172"/>
    </location>
</feature>
<evidence type="ECO:0000256" key="1">
    <source>
        <dbReference type="SAM" id="MobiDB-lite"/>
    </source>
</evidence>
<dbReference type="InParanoid" id="D8LGW9"/>
<dbReference type="Proteomes" id="UP000002630">
    <property type="component" value="Linkage Group LG17"/>
</dbReference>
<dbReference type="AlphaFoldDB" id="D8LGW9"/>
<gene>
    <name evidence="2" type="ORF">Esi_0182_0003</name>
</gene>
<feature type="compositionally biased region" description="Low complexity" evidence="1">
    <location>
        <begin position="31"/>
        <end position="46"/>
    </location>
</feature>
<feature type="region of interest" description="Disordered" evidence="1">
    <location>
        <begin position="330"/>
        <end position="350"/>
    </location>
</feature>
<feature type="compositionally biased region" description="Basic residues" evidence="1">
    <location>
        <begin position="57"/>
        <end position="67"/>
    </location>
</feature>
<name>D8LGW9_ECTSI</name>
<protein>
    <submittedName>
        <fullName evidence="2">Uncharacterized protein</fullName>
    </submittedName>
</protein>
<proteinExistence type="predicted"/>
<evidence type="ECO:0000313" key="2">
    <source>
        <dbReference type="EMBL" id="CBN75822.1"/>
    </source>
</evidence>
<reference evidence="2 3" key="1">
    <citation type="journal article" date="2010" name="Nature">
        <title>The Ectocarpus genome and the independent evolution of multicellularity in brown algae.</title>
        <authorList>
            <person name="Cock J.M."/>
            <person name="Sterck L."/>
            <person name="Rouze P."/>
            <person name="Scornet D."/>
            <person name="Allen A.E."/>
            <person name="Amoutzias G."/>
            <person name="Anthouard V."/>
            <person name="Artiguenave F."/>
            <person name="Aury J.M."/>
            <person name="Badger J.H."/>
            <person name="Beszteri B."/>
            <person name="Billiau K."/>
            <person name="Bonnet E."/>
            <person name="Bothwell J.H."/>
            <person name="Bowler C."/>
            <person name="Boyen C."/>
            <person name="Brownlee C."/>
            <person name="Carrano C.J."/>
            <person name="Charrier B."/>
            <person name="Cho G.Y."/>
            <person name="Coelho S.M."/>
            <person name="Collen J."/>
            <person name="Corre E."/>
            <person name="Da Silva C."/>
            <person name="Delage L."/>
            <person name="Delaroque N."/>
            <person name="Dittami S.M."/>
            <person name="Doulbeau S."/>
            <person name="Elias M."/>
            <person name="Farnham G."/>
            <person name="Gachon C.M."/>
            <person name="Gschloessl B."/>
            <person name="Heesch S."/>
            <person name="Jabbari K."/>
            <person name="Jubin C."/>
            <person name="Kawai H."/>
            <person name="Kimura K."/>
            <person name="Kloareg B."/>
            <person name="Kupper F.C."/>
            <person name="Lang D."/>
            <person name="Le Bail A."/>
            <person name="Leblanc C."/>
            <person name="Lerouge P."/>
            <person name="Lohr M."/>
            <person name="Lopez P.J."/>
            <person name="Martens C."/>
            <person name="Maumus F."/>
            <person name="Michel G."/>
            <person name="Miranda-Saavedra D."/>
            <person name="Morales J."/>
            <person name="Moreau H."/>
            <person name="Motomura T."/>
            <person name="Nagasato C."/>
            <person name="Napoli C.A."/>
            <person name="Nelson D.R."/>
            <person name="Nyvall-Collen P."/>
            <person name="Peters A.F."/>
            <person name="Pommier C."/>
            <person name="Potin P."/>
            <person name="Poulain J."/>
            <person name="Quesneville H."/>
            <person name="Read B."/>
            <person name="Rensing S.A."/>
            <person name="Ritter A."/>
            <person name="Rousvoal S."/>
            <person name="Samanta M."/>
            <person name="Samson G."/>
            <person name="Schroeder D.C."/>
            <person name="Segurens B."/>
            <person name="Strittmatter M."/>
            <person name="Tonon T."/>
            <person name="Tregear J.W."/>
            <person name="Valentin K."/>
            <person name="von Dassow P."/>
            <person name="Yamagishi T."/>
            <person name="Van de Peer Y."/>
            <person name="Wincker P."/>
        </authorList>
    </citation>
    <scope>NUCLEOTIDE SEQUENCE [LARGE SCALE GENOMIC DNA]</scope>
    <source>
        <strain evidence="3">Ec32 / CCAP1310/4</strain>
    </source>
</reference>
<dbReference type="EMBL" id="FN648307">
    <property type="protein sequence ID" value="CBN75822.1"/>
    <property type="molecule type" value="Genomic_DNA"/>
</dbReference>
<feature type="compositionally biased region" description="Basic and acidic residues" evidence="1">
    <location>
        <begin position="137"/>
        <end position="150"/>
    </location>
</feature>
<organism evidence="2 3">
    <name type="scientific">Ectocarpus siliculosus</name>
    <name type="common">Brown alga</name>
    <name type="synonym">Conferva siliculosa</name>
    <dbReference type="NCBI Taxonomy" id="2880"/>
    <lineage>
        <taxon>Eukaryota</taxon>
        <taxon>Sar</taxon>
        <taxon>Stramenopiles</taxon>
        <taxon>Ochrophyta</taxon>
        <taxon>PX clade</taxon>
        <taxon>Phaeophyceae</taxon>
        <taxon>Ectocarpales</taxon>
        <taxon>Ectocarpaceae</taxon>
        <taxon>Ectocarpus</taxon>
    </lineage>
</organism>